<dbReference type="InterPro" id="IPR002941">
    <property type="entry name" value="DNA_methylase_N4/N6"/>
</dbReference>
<dbReference type="EMBL" id="DYUD01000025">
    <property type="protein sequence ID" value="HJG89685.1"/>
    <property type="molecule type" value="Genomic_DNA"/>
</dbReference>
<keyword evidence="3" id="KW-0808">Transferase</keyword>
<protein>
    <recommendedName>
        <fullName evidence="4">Methyltransferase</fullName>
        <ecNumber evidence="4">2.1.1.-</ecNumber>
    </recommendedName>
</protein>
<dbReference type="Gene3D" id="3.40.50.150">
    <property type="entry name" value="Vaccinia Virus protein VP39"/>
    <property type="match status" value="1"/>
</dbReference>
<dbReference type="RefSeq" id="WP_273306755.1">
    <property type="nucleotide sequence ID" value="NZ_DYUD01000025.1"/>
</dbReference>
<dbReference type="SUPFAM" id="SSF53335">
    <property type="entry name" value="S-adenosyl-L-methionine-dependent methyltransferases"/>
    <property type="match status" value="1"/>
</dbReference>
<comment type="caution">
    <text evidence="6">The sequence shown here is derived from an EMBL/GenBank/DDBJ whole genome shotgun (WGS) entry which is preliminary data.</text>
</comment>
<gene>
    <name evidence="6" type="ORF">K8U91_09505</name>
</gene>
<evidence type="ECO:0000256" key="1">
    <source>
        <dbReference type="ARBA" id="ARBA00006594"/>
    </source>
</evidence>
<keyword evidence="2" id="KW-0489">Methyltransferase</keyword>
<dbReference type="PRINTS" id="PR00508">
    <property type="entry name" value="S21N4MTFRASE"/>
</dbReference>
<name>A0A921MSC0_9BACT</name>
<evidence type="ECO:0000313" key="7">
    <source>
        <dbReference type="Proteomes" id="UP000757103"/>
    </source>
</evidence>
<reference evidence="6" key="1">
    <citation type="journal article" date="2021" name="PeerJ">
        <title>Extensive microbial diversity within the chicken gut microbiome revealed by metagenomics and culture.</title>
        <authorList>
            <person name="Gilroy R."/>
            <person name="Ravi A."/>
            <person name="Getino M."/>
            <person name="Pursley I."/>
            <person name="Horton D.L."/>
            <person name="Alikhan N.F."/>
            <person name="Baker D."/>
            <person name="Gharbi K."/>
            <person name="Hall N."/>
            <person name="Watson M."/>
            <person name="Adriaenssens E.M."/>
            <person name="Foster-Nyarko E."/>
            <person name="Jarju S."/>
            <person name="Secka A."/>
            <person name="Antonio M."/>
            <person name="Oren A."/>
            <person name="Chaudhuri R.R."/>
            <person name="La Ragione R."/>
            <person name="Hildebrand F."/>
            <person name="Pallen M.J."/>
        </authorList>
    </citation>
    <scope>NUCLEOTIDE SEQUENCE</scope>
    <source>
        <strain evidence="6">CHK121-7720</strain>
    </source>
</reference>
<dbReference type="Proteomes" id="UP000757103">
    <property type="component" value="Unassembled WGS sequence"/>
</dbReference>
<dbReference type="AlphaFoldDB" id="A0A921MSC0"/>
<dbReference type="PROSITE" id="PS00092">
    <property type="entry name" value="N6_MTASE"/>
    <property type="match status" value="1"/>
</dbReference>
<dbReference type="InterPro" id="IPR001091">
    <property type="entry name" value="RM_Methyltransferase"/>
</dbReference>
<dbReference type="GO" id="GO:0005737">
    <property type="term" value="C:cytoplasm"/>
    <property type="evidence" value="ECO:0007669"/>
    <property type="project" value="TreeGrafter"/>
</dbReference>
<evidence type="ECO:0000256" key="2">
    <source>
        <dbReference type="ARBA" id="ARBA00022603"/>
    </source>
</evidence>
<feature type="domain" description="DNA methylase N-4/N-6" evidence="5">
    <location>
        <begin position="60"/>
        <end position="281"/>
    </location>
</feature>
<evidence type="ECO:0000313" key="6">
    <source>
        <dbReference type="EMBL" id="HJG89685.1"/>
    </source>
</evidence>
<reference evidence="6" key="2">
    <citation type="submission" date="2021-09" db="EMBL/GenBank/DDBJ databases">
        <authorList>
            <person name="Gilroy R."/>
        </authorList>
    </citation>
    <scope>NUCLEOTIDE SEQUENCE</scope>
    <source>
        <strain evidence="6">CHK121-7720</strain>
    </source>
</reference>
<evidence type="ECO:0000259" key="5">
    <source>
        <dbReference type="Pfam" id="PF01555"/>
    </source>
</evidence>
<dbReference type="GO" id="GO:0008170">
    <property type="term" value="F:N-methyltransferase activity"/>
    <property type="evidence" value="ECO:0007669"/>
    <property type="project" value="InterPro"/>
</dbReference>
<sequence length="322" mass="37046">MEKKRAKNNRTVTIAPDEVAALSRSITPAEAITDGFDFDNRIIRGDLLAVLDRIPDRLADLIIVDPPYNLSKNFHGMNFQARSQEAYLDYLRSWFHRVCEKLKPTGSLYLCGDWRCTAALQTVMAEELTVLNRITWQREKGKGARQNWKNGMEDIWYGVKDKHHYYFNVEAVKQKRRVLAPYRQNGKPKDWEESDRGNFRLTCPSNFWDDISIPFWSMPENTDHPTQKPEKLYAKLILASSREGDLVFDPFLGSGTAAVVAKKLNRRYLGVELNEEYCLWAAKRLSLSERDPSIQGYADGVFWERNTLAEQKAHTGSSTACD</sequence>
<comment type="similarity">
    <text evidence="1 4">Belongs to the N(4)/N(6)-methyltransferase family.</text>
</comment>
<evidence type="ECO:0000256" key="4">
    <source>
        <dbReference type="RuleBase" id="RU362026"/>
    </source>
</evidence>
<dbReference type="EC" id="2.1.1.-" evidence="4"/>
<dbReference type="PANTHER" id="PTHR13370">
    <property type="entry name" value="RNA METHYLASE-RELATED"/>
    <property type="match status" value="1"/>
</dbReference>
<dbReference type="GO" id="GO:0003677">
    <property type="term" value="F:DNA binding"/>
    <property type="evidence" value="ECO:0007669"/>
    <property type="project" value="InterPro"/>
</dbReference>
<organism evidence="6 7">
    <name type="scientific">Barnesiella viscericola</name>
    <dbReference type="NCBI Taxonomy" id="397865"/>
    <lineage>
        <taxon>Bacteria</taxon>
        <taxon>Pseudomonadati</taxon>
        <taxon>Bacteroidota</taxon>
        <taxon>Bacteroidia</taxon>
        <taxon>Bacteroidales</taxon>
        <taxon>Barnesiellaceae</taxon>
        <taxon>Barnesiella</taxon>
    </lineage>
</organism>
<dbReference type="InterPro" id="IPR029063">
    <property type="entry name" value="SAM-dependent_MTases_sf"/>
</dbReference>
<dbReference type="InterPro" id="IPR002052">
    <property type="entry name" value="DNA_methylase_N6_adenine_CS"/>
</dbReference>
<proteinExistence type="inferred from homology"/>
<dbReference type="PANTHER" id="PTHR13370:SF24">
    <property type="entry name" value="TYPE III RESTRICTION-MODIFICATION ENZYME STYLTI MOD SUBUNIT"/>
    <property type="match status" value="1"/>
</dbReference>
<accession>A0A921MSC0</accession>
<dbReference type="Pfam" id="PF01555">
    <property type="entry name" value="N6_N4_Mtase"/>
    <property type="match status" value="1"/>
</dbReference>
<evidence type="ECO:0000256" key="3">
    <source>
        <dbReference type="ARBA" id="ARBA00022679"/>
    </source>
</evidence>
<dbReference type="GO" id="GO:0032259">
    <property type="term" value="P:methylation"/>
    <property type="evidence" value="ECO:0007669"/>
    <property type="project" value="UniProtKB-KW"/>
</dbReference>